<dbReference type="Gene3D" id="1.10.510.10">
    <property type="entry name" value="Transferase(Phosphotransferase) domain 1"/>
    <property type="match status" value="1"/>
</dbReference>
<evidence type="ECO:0008006" key="4">
    <source>
        <dbReference type="Google" id="ProtNLM"/>
    </source>
</evidence>
<reference evidence="2" key="1">
    <citation type="journal article" date="2023" name="Mol. Phylogenet. Evol.">
        <title>Genome-scale phylogeny and comparative genomics of the fungal order Sordariales.</title>
        <authorList>
            <person name="Hensen N."/>
            <person name="Bonometti L."/>
            <person name="Westerberg I."/>
            <person name="Brannstrom I.O."/>
            <person name="Guillou S."/>
            <person name="Cros-Aarteil S."/>
            <person name="Calhoun S."/>
            <person name="Haridas S."/>
            <person name="Kuo A."/>
            <person name="Mondo S."/>
            <person name="Pangilinan J."/>
            <person name="Riley R."/>
            <person name="LaButti K."/>
            <person name="Andreopoulos B."/>
            <person name="Lipzen A."/>
            <person name="Chen C."/>
            <person name="Yan M."/>
            <person name="Daum C."/>
            <person name="Ng V."/>
            <person name="Clum A."/>
            <person name="Steindorff A."/>
            <person name="Ohm R.A."/>
            <person name="Martin F."/>
            <person name="Silar P."/>
            <person name="Natvig D.O."/>
            <person name="Lalanne C."/>
            <person name="Gautier V."/>
            <person name="Ament-Velasquez S.L."/>
            <person name="Kruys A."/>
            <person name="Hutchinson M.I."/>
            <person name="Powell A.J."/>
            <person name="Barry K."/>
            <person name="Miller A.N."/>
            <person name="Grigoriev I.V."/>
            <person name="Debuchy R."/>
            <person name="Gladieux P."/>
            <person name="Hiltunen Thoren M."/>
            <person name="Johannesson H."/>
        </authorList>
    </citation>
    <scope>NUCLEOTIDE SEQUENCE</scope>
    <source>
        <strain evidence="2">CBS 626.80</strain>
    </source>
</reference>
<accession>A0AAN6NUM3</accession>
<evidence type="ECO:0000313" key="2">
    <source>
        <dbReference type="EMBL" id="KAK3951373.1"/>
    </source>
</evidence>
<reference evidence="2" key="2">
    <citation type="submission" date="2023-06" db="EMBL/GenBank/DDBJ databases">
        <authorList>
            <consortium name="Lawrence Berkeley National Laboratory"/>
            <person name="Mondo S.J."/>
            <person name="Hensen N."/>
            <person name="Bonometti L."/>
            <person name="Westerberg I."/>
            <person name="Brannstrom I.O."/>
            <person name="Guillou S."/>
            <person name="Cros-Aarteil S."/>
            <person name="Calhoun S."/>
            <person name="Haridas S."/>
            <person name="Kuo A."/>
            <person name="Pangilinan J."/>
            <person name="Riley R."/>
            <person name="Labutti K."/>
            <person name="Andreopoulos B."/>
            <person name="Lipzen A."/>
            <person name="Chen C."/>
            <person name="Yanf M."/>
            <person name="Daum C."/>
            <person name="Ng V."/>
            <person name="Clum A."/>
            <person name="Steindorff A."/>
            <person name="Ohm R."/>
            <person name="Martin F."/>
            <person name="Silar P."/>
            <person name="Natvig D."/>
            <person name="Lalanne C."/>
            <person name="Gautier V."/>
            <person name="Ament-Velasquez S.L."/>
            <person name="Kruys A."/>
            <person name="Hutchinson M.I."/>
            <person name="Powell A.J."/>
            <person name="Barry K."/>
            <person name="Miller A.N."/>
            <person name="Grigoriev I.V."/>
            <person name="Debuchy R."/>
            <person name="Gladieux P."/>
            <person name="Thoren M.H."/>
            <person name="Johannesson H."/>
        </authorList>
    </citation>
    <scope>NUCLEOTIDE SEQUENCE</scope>
    <source>
        <strain evidence="2">CBS 626.80</strain>
    </source>
</reference>
<sequence>MRKRTGLKLSASRKIKFAFTNAHNIDKAVEEAKTWQDLYQSMFLNLISQDAIPMTVPLDDVIERSKLKTEATYREAFKAVAAPTVFIDFSQWKQKGLHHGHHPVLYRSASHNWQRREHPPGSGHQESGPSDGQLTDKDARDFAIHLHEAEPKETGLLRCEGFTRHSNPKSQDAKCQISFILYQPPNTVRAMTLRQALLDRPQLPEDLLSRSILYRDRLLMARHLVKAVYGVHLYGYVHKNVRPETILCIEEKTHYNEVRERRRLPKTAYPISFQVLRGSEGNSQLRKVILMMQTARLYRHPDRQKLDTEYYVMQHDIYSLGVVLLEIGFWLSFVEYEADQATPLIRYQMLGIQENATPEEIKRRFVELSLSPELANRTSTEYAKVVHNCLTCLDPENANFSDINRFMDGNKVLERVKYIEEVMEMLNLIGLPELPT</sequence>
<protein>
    <recommendedName>
        <fullName evidence="4">Protein kinase domain-containing protein</fullName>
    </recommendedName>
</protein>
<dbReference type="EMBL" id="MU859149">
    <property type="protein sequence ID" value="KAK3951373.1"/>
    <property type="molecule type" value="Genomic_DNA"/>
</dbReference>
<dbReference type="AlphaFoldDB" id="A0AAN6NUM3"/>
<feature type="region of interest" description="Disordered" evidence="1">
    <location>
        <begin position="111"/>
        <end position="136"/>
    </location>
</feature>
<dbReference type="Proteomes" id="UP001303222">
    <property type="component" value="Unassembled WGS sequence"/>
</dbReference>
<keyword evidence="3" id="KW-1185">Reference proteome</keyword>
<gene>
    <name evidence="2" type="ORF">QBC32DRAFT_371167</name>
</gene>
<organism evidence="2 3">
    <name type="scientific">Pseudoneurospora amorphoporcata</name>
    <dbReference type="NCBI Taxonomy" id="241081"/>
    <lineage>
        <taxon>Eukaryota</taxon>
        <taxon>Fungi</taxon>
        <taxon>Dikarya</taxon>
        <taxon>Ascomycota</taxon>
        <taxon>Pezizomycotina</taxon>
        <taxon>Sordariomycetes</taxon>
        <taxon>Sordariomycetidae</taxon>
        <taxon>Sordariales</taxon>
        <taxon>Sordariaceae</taxon>
        <taxon>Pseudoneurospora</taxon>
    </lineage>
</organism>
<dbReference type="PANTHER" id="PTHR37542">
    <property type="entry name" value="HELO DOMAIN-CONTAINING PROTEIN-RELATED"/>
    <property type="match status" value="1"/>
</dbReference>
<comment type="caution">
    <text evidence="2">The sequence shown here is derived from an EMBL/GenBank/DDBJ whole genome shotgun (WGS) entry which is preliminary data.</text>
</comment>
<proteinExistence type="predicted"/>
<evidence type="ECO:0000256" key="1">
    <source>
        <dbReference type="SAM" id="MobiDB-lite"/>
    </source>
</evidence>
<dbReference type="SUPFAM" id="SSF56112">
    <property type="entry name" value="Protein kinase-like (PK-like)"/>
    <property type="match status" value="1"/>
</dbReference>
<evidence type="ECO:0000313" key="3">
    <source>
        <dbReference type="Proteomes" id="UP001303222"/>
    </source>
</evidence>
<dbReference type="InterPro" id="IPR011009">
    <property type="entry name" value="Kinase-like_dom_sf"/>
</dbReference>
<name>A0AAN6NUM3_9PEZI</name>
<feature type="compositionally biased region" description="Polar residues" evidence="1">
    <location>
        <begin position="124"/>
        <end position="133"/>
    </location>
</feature>
<dbReference type="PANTHER" id="PTHR37542:SF3">
    <property type="entry name" value="PRION-INHIBITION AND PROPAGATION HELO DOMAIN-CONTAINING PROTEIN"/>
    <property type="match status" value="1"/>
</dbReference>